<gene>
    <name evidence="1" type="ORF">SAMN05216417_105231</name>
</gene>
<sequence length="64" mass="7092">MFSLDSRLNPAKTACCLLCFTLNQFSLNFLIENSISVVTVYSQDAAFILHVTVSGIYLDSLITE</sequence>
<evidence type="ECO:0000313" key="1">
    <source>
        <dbReference type="EMBL" id="SFU51356.1"/>
    </source>
</evidence>
<dbReference type="EMBL" id="FPBZ01000005">
    <property type="protein sequence ID" value="SFU51356.1"/>
    <property type="molecule type" value="Genomic_DNA"/>
</dbReference>
<organism evidence="1 2">
    <name type="scientific">Nitrosospira multiformis</name>
    <dbReference type="NCBI Taxonomy" id="1231"/>
    <lineage>
        <taxon>Bacteria</taxon>
        <taxon>Pseudomonadati</taxon>
        <taxon>Pseudomonadota</taxon>
        <taxon>Betaproteobacteria</taxon>
        <taxon>Nitrosomonadales</taxon>
        <taxon>Nitrosomonadaceae</taxon>
        <taxon>Nitrosospira</taxon>
    </lineage>
</organism>
<protein>
    <submittedName>
        <fullName evidence="1">Uncharacterized protein</fullName>
    </submittedName>
</protein>
<dbReference type="AlphaFoldDB" id="A0A1I7GSY6"/>
<name>A0A1I7GSY6_9PROT</name>
<proteinExistence type="predicted"/>
<accession>A0A1I7GSY6</accession>
<evidence type="ECO:0000313" key="2">
    <source>
        <dbReference type="Proteomes" id="UP000182649"/>
    </source>
</evidence>
<reference evidence="1 2" key="1">
    <citation type="submission" date="2016-10" db="EMBL/GenBank/DDBJ databases">
        <authorList>
            <person name="de Groot N.N."/>
        </authorList>
    </citation>
    <scope>NUCLEOTIDE SEQUENCE [LARGE SCALE GENOMIC DNA]</scope>
    <source>
        <strain evidence="1 2">Nl14</strain>
    </source>
</reference>
<dbReference type="Proteomes" id="UP000182649">
    <property type="component" value="Unassembled WGS sequence"/>
</dbReference>